<comment type="similarity">
    <text evidence="1">Belongs to the peptidase S1C family.</text>
</comment>
<dbReference type="Pfam" id="PF13365">
    <property type="entry name" value="Trypsin_2"/>
    <property type="match status" value="1"/>
</dbReference>
<feature type="region of interest" description="Disordered" evidence="4">
    <location>
        <begin position="57"/>
        <end position="76"/>
    </location>
</feature>
<reference evidence="6 7" key="1">
    <citation type="submission" date="2012-02" db="EMBL/GenBank/DDBJ databases">
        <title>Complete sequence of chromosome of Singulisphaera acidiphila DSM 18658.</title>
        <authorList>
            <consortium name="US DOE Joint Genome Institute (JGI-PGF)"/>
            <person name="Lucas S."/>
            <person name="Copeland A."/>
            <person name="Lapidus A."/>
            <person name="Glavina del Rio T."/>
            <person name="Dalin E."/>
            <person name="Tice H."/>
            <person name="Bruce D."/>
            <person name="Goodwin L."/>
            <person name="Pitluck S."/>
            <person name="Peters L."/>
            <person name="Ovchinnikova G."/>
            <person name="Chertkov O."/>
            <person name="Kyrpides N."/>
            <person name="Mavromatis K."/>
            <person name="Ivanova N."/>
            <person name="Brettin T."/>
            <person name="Detter J.C."/>
            <person name="Han C."/>
            <person name="Larimer F."/>
            <person name="Land M."/>
            <person name="Hauser L."/>
            <person name="Markowitz V."/>
            <person name="Cheng J.-F."/>
            <person name="Hugenholtz P."/>
            <person name="Woyke T."/>
            <person name="Wu D."/>
            <person name="Tindall B."/>
            <person name="Pomrenke H."/>
            <person name="Brambilla E."/>
            <person name="Klenk H.-P."/>
            <person name="Eisen J.A."/>
        </authorList>
    </citation>
    <scope>NUCLEOTIDE SEQUENCE [LARGE SCALE GENOMIC DNA]</scope>
    <source>
        <strain evidence="7">ATCC BAA-1392 / DSM 18658 / VKM B-2454 / MOB10</strain>
    </source>
</reference>
<evidence type="ECO:0000256" key="4">
    <source>
        <dbReference type="SAM" id="MobiDB-lite"/>
    </source>
</evidence>
<dbReference type="EMBL" id="CP003364">
    <property type="protein sequence ID" value="AGA25189.1"/>
    <property type="molecule type" value="Genomic_DNA"/>
</dbReference>
<dbReference type="PANTHER" id="PTHR43343">
    <property type="entry name" value="PEPTIDASE S12"/>
    <property type="match status" value="1"/>
</dbReference>
<dbReference type="Proteomes" id="UP000010798">
    <property type="component" value="Chromosome"/>
</dbReference>
<evidence type="ECO:0000259" key="5">
    <source>
        <dbReference type="PROSITE" id="PS50106"/>
    </source>
</evidence>
<keyword evidence="3" id="KW-0378">Hydrolase</keyword>
<protein>
    <submittedName>
        <fullName evidence="6">Trypsin-like serine protease with C-terminal PDZ domain</fullName>
    </submittedName>
</protein>
<evidence type="ECO:0000256" key="2">
    <source>
        <dbReference type="ARBA" id="ARBA00022670"/>
    </source>
</evidence>
<dbReference type="PANTHER" id="PTHR43343:SF3">
    <property type="entry name" value="PROTEASE DO-LIKE 8, CHLOROPLASTIC"/>
    <property type="match status" value="1"/>
</dbReference>
<dbReference type="STRING" id="886293.Sinac_0780"/>
<organism evidence="6 7">
    <name type="scientific">Singulisphaera acidiphila (strain ATCC BAA-1392 / DSM 18658 / VKM B-2454 / MOB10)</name>
    <dbReference type="NCBI Taxonomy" id="886293"/>
    <lineage>
        <taxon>Bacteria</taxon>
        <taxon>Pseudomonadati</taxon>
        <taxon>Planctomycetota</taxon>
        <taxon>Planctomycetia</taxon>
        <taxon>Isosphaerales</taxon>
        <taxon>Isosphaeraceae</taxon>
        <taxon>Singulisphaera</taxon>
    </lineage>
</organism>
<dbReference type="SUPFAM" id="SSF50494">
    <property type="entry name" value="Trypsin-like serine proteases"/>
    <property type="match status" value="1"/>
</dbReference>
<evidence type="ECO:0000256" key="3">
    <source>
        <dbReference type="ARBA" id="ARBA00022801"/>
    </source>
</evidence>
<dbReference type="InterPro" id="IPR001940">
    <property type="entry name" value="Peptidase_S1C"/>
</dbReference>
<feature type="domain" description="PDZ" evidence="5">
    <location>
        <begin position="350"/>
        <end position="408"/>
    </location>
</feature>
<proteinExistence type="inferred from homology"/>
<dbReference type="InterPro" id="IPR036034">
    <property type="entry name" value="PDZ_sf"/>
</dbReference>
<evidence type="ECO:0000313" key="7">
    <source>
        <dbReference type="Proteomes" id="UP000010798"/>
    </source>
</evidence>
<dbReference type="Pfam" id="PF13180">
    <property type="entry name" value="PDZ_2"/>
    <property type="match status" value="1"/>
</dbReference>
<dbReference type="GO" id="GO:0004252">
    <property type="term" value="F:serine-type endopeptidase activity"/>
    <property type="evidence" value="ECO:0007669"/>
    <property type="project" value="InterPro"/>
</dbReference>
<dbReference type="InterPro" id="IPR051201">
    <property type="entry name" value="Chloro_Bact_Ser_Proteases"/>
</dbReference>
<sequence length="466" mass="50198">MPLLLKRRGPERVWSLALLGLTVLMWPAPRPACASSRRTPVVEAVQKVQPSVVSISSEKKASSSSRWPFTAEENQRPRVSGMGTGVIVDGHGYILTNHHVVDKVQGIEVHLADGTNYPGHVVQHDEAMDLAMVKIDANRPLPAITLGSSADLLVGEDVITIGNAFGYENTVSVGIISALNRNVTLSDEQVYRNLIQTDACINPGNSGGALVNIDGELIGINVAVRAGAQGIGFALPIDDVKRVAAEMLSTRRLASTWHGLVADETRNSAVRKVELVDVQPNSPAAAAGFLAGDQVIRVGELDVHTPLDIERGLLDFRAGQQASIRIRRKGQDQTVAIGLQPLPRASAPVEAGEQVWRTLGLKTTPVTPEYVVAASPKLRGGLFVQAVSPGSPGAQAQIQKGDILVGVNVGERHWETIRPDNILFILRQPEVTQSQLLQFYIVRRNGLQRHSMSIAEVATTRQTLSR</sequence>
<dbReference type="PROSITE" id="PS50106">
    <property type="entry name" value="PDZ"/>
    <property type="match status" value="1"/>
</dbReference>
<evidence type="ECO:0000256" key="1">
    <source>
        <dbReference type="ARBA" id="ARBA00010541"/>
    </source>
</evidence>
<name>L0D703_SINAD</name>
<dbReference type="Gene3D" id="2.40.10.10">
    <property type="entry name" value="Trypsin-like serine proteases"/>
    <property type="match status" value="2"/>
</dbReference>
<dbReference type="InterPro" id="IPR001478">
    <property type="entry name" value="PDZ"/>
</dbReference>
<dbReference type="InterPro" id="IPR043504">
    <property type="entry name" value="Peptidase_S1_PA_chymotrypsin"/>
</dbReference>
<keyword evidence="7" id="KW-1185">Reference proteome</keyword>
<dbReference type="KEGG" id="saci:Sinac_0780"/>
<keyword evidence="2 6" id="KW-0645">Protease</keyword>
<accession>L0D703</accession>
<dbReference type="SMART" id="SM00228">
    <property type="entry name" value="PDZ"/>
    <property type="match status" value="2"/>
</dbReference>
<evidence type="ECO:0000313" key="6">
    <source>
        <dbReference type="EMBL" id="AGA25189.1"/>
    </source>
</evidence>
<dbReference type="InterPro" id="IPR009003">
    <property type="entry name" value="Peptidase_S1_PA"/>
</dbReference>
<dbReference type="AlphaFoldDB" id="L0D703"/>
<dbReference type="PRINTS" id="PR00834">
    <property type="entry name" value="PROTEASES2C"/>
</dbReference>
<dbReference type="SUPFAM" id="SSF50156">
    <property type="entry name" value="PDZ domain-like"/>
    <property type="match status" value="2"/>
</dbReference>
<dbReference type="GO" id="GO:0006508">
    <property type="term" value="P:proteolysis"/>
    <property type="evidence" value="ECO:0007669"/>
    <property type="project" value="UniProtKB-KW"/>
</dbReference>
<dbReference type="HOGENOM" id="CLU_020120_1_0_0"/>
<gene>
    <name evidence="6" type="ordered locus">Sinac_0780</name>
</gene>
<dbReference type="RefSeq" id="WP_015244369.1">
    <property type="nucleotide sequence ID" value="NC_019892.1"/>
</dbReference>
<dbReference type="eggNOG" id="COG0265">
    <property type="taxonomic scope" value="Bacteria"/>
</dbReference>
<dbReference type="Gene3D" id="2.30.42.10">
    <property type="match status" value="2"/>
</dbReference>